<sequence length="247" mass="28257">MPVRKPRVAKTPAVDESPVVFFLKITEDDESRIIPAGDTTSYADILNTEFSNNTEKFNSDLLKTILLKVRVERYSPQTACFWCCHNFDWVSSVLPISYDVYNNIYSCEGNFCSPECALAYNYSDNKISDSTKWNRHALLGHLYAELYSNRDLSPAPPRSLLRLFGGPLDIQQYRDYVTGDNNIVLSELHPIRLLFPSMNVQGPLRDIKKYVSLSHDVVEKASEQLRLKRSKPVNVNVPTLDMCIRRT</sequence>
<evidence type="ECO:0008006" key="2">
    <source>
        <dbReference type="Google" id="ProtNLM"/>
    </source>
</evidence>
<evidence type="ECO:0000313" key="1">
    <source>
        <dbReference type="EMBL" id="QHT34840.1"/>
    </source>
</evidence>
<dbReference type="EMBL" id="MN739010">
    <property type="protein sequence ID" value="QHT34840.1"/>
    <property type="molecule type" value="Genomic_DNA"/>
</dbReference>
<dbReference type="AlphaFoldDB" id="A0A6C0F3Z7"/>
<protein>
    <recommendedName>
        <fullName evidence="2">MYM-type domain-containing protein</fullName>
    </recommendedName>
</protein>
<organism evidence="1">
    <name type="scientific">viral metagenome</name>
    <dbReference type="NCBI Taxonomy" id="1070528"/>
    <lineage>
        <taxon>unclassified sequences</taxon>
        <taxon>metagenomes</taxon>
        <taxon>organismal metagenomes</taxon>
    </lineage>
</organism>
<name>A0A6C0F3Z7_9ZZZZ</name>
<reference evidence="1" key="1">
    <citation type="journal article" date="2020" name="Nature">
        <title>Giant virus diversity and host interactions through global metagenomics.</title>
        <authorList>
            <person name="Schulz F."/>
            <person name="Roux S."/>
            <person name="Paez-Espino D."/>
            <person name="Jungbluth S."/>
            <person name="Walsh D.A."/>
            <person name="Denef V.J."/>
            <person name="McMahon K.D."/>
            <person name="Konstantinidis K.T."/>
            <person name="Eloe-Fadrosh E.A."/>
            <person name="Kyrpides N.C."/>
            <person name="Woyke T."/>
        </authorList>
    </citation>
    <scope>NUCLEOTIDE SEQUENCE</scope>
    <source>
        <strain evidence="1">GVMAG-M-3300009164-40</strain>
    </source>
</reference>
<proteinExistence type="predicted"/>
<accession>A0A6C0F3Z7</accession>